<dbReference type="InterPro" id="IPR045038">
    <property type="entry name" value="AIG2-like"/>
</dbReference>
<comment type="caution">
    <text evidence="5">The sequence shown here is derived from an EMBL/GenBank/DDBJ whole genome shotgun (WGS) entry which is preliminary data.</text>
</comment>
<organism evidence="5 6">
    <name type="scientific">Wickerhamiella sorbophila</name>
    <dbReference type="NCBI Taxonomy" id="45607"/>
    <lineage>
        <taxon>Eukaryota</taxon>
        <taxon>Fungi</taxon>
        <taxon>Dikarya</taxon>
        <taxon>Ascomycota</taxon>
        <taxon>Saccharomycotina</taxon>
        <taxon>Dipodascomycetes</taxon>
        <taxon>Dipodascales</taxon>
        <taxon>Trichomonascaceae</taxon>
        <taxon>Wickerhamiella</taxon>
    </lineage>
</organism>
<dbReference type="PANTHER" id="PTHR31544">
    <property type="entry name" value="AIG2-LIKE PROTEIN D"/>
    <property type="match status" value="1"/>
</dbReference>
<dbReference type="InterPro" id="IPR036568">
    <property type="entry name" value="GGCT-like_sf"/>
</dbReference>
<dbReference type="RefSeq" id="XP_024663782.1">
    <property type="nucleotide sequence ID" value="XM_024808014.1"/>
</dbReference>
<sequence>MAEEVLARVVFGTRTLQGTSIKTMPATLHGYRRYRLKERDYPGVTSSVEDKVEGKLVFNLDSSAIQKLDDFEGSEYARKVIRAIGADGETYSASVYIFLETHLLEKDAGEWRLDEFITHKIHNWIADELGDQQGLGGRFWDAQQVPIT</sequence>
<dbReference type="AlphaFoldDB" id="A0A2T0FFS0"/>
<dbReference type="SUPFAM" id="SSF110857">
    <property type="entry name" value="Gamma-glutamyl cyclotransferase-like"/>
    <property type="match status" value="1"/>
</dbReference>
<gene>
    <name evidence="5" type="ORF">B9G98_01456</name>
</gene>
<evidence type="ECO:0000313" key="5">
    <source>
        <dbReference type="EMBL" id="PRT53836.1"/>
    </source>
</evidence>
<name>A0A2T0FFS0_9ASCO</name>
<dbReference type="InterPro" id="IPR013024">
    <property type="entry name" value="GGCT-like"/>
</dbReference>
<dbReference type="GeneID" id="36515205"/>
<dbReference type="Proteomes" id="UP000238350">
    <property type="component" value="Unassembled WGS sequence"/>
</dbReference>
<keyword evidence="6" id="KW-1185">Reference proteome</keyword>
<evidence type="ECO:0000259" key="4">
    <source>
        <dbReference type="Pfam" id="PF06094"/>
    </source>
</evidence>
<dbReference type="Pfam" id="PF06094">
    <property type="entry name" value="GGACT"/>
    <property type="match status" value="1"/>
</dbReference>
<evidence type="ECO:0000256" key="1">
    <source>
        <dbReference type="ARBA" id="ARBA00008861"/>
    </source>
</evidence>
<dbReference type="EMBL" id="NDIQ01000001">
    <property type="protein sequence ID" value="PRT53836.1"/>
    <property type="molecule type" value="Genomic_DNA"/>
</dbReference>
<dbReference type="Gene3D" id="3.10.490.10">
    <property type="entry name" value="Gamma-glutamyl cyclotransferase-like"/>
    <property type="match status" value="1"/>
</dbReference>
<dbReference type="InterPro" id="IPR009288">
    <property type="entry name" value="AIG2-like_dom"/>
</dbReference>
<protein>
    <recommendedName>
        <fullName evidence="3">Putative gamma-glutamylcyclotransferase</fullName>
    </recommendedName>
</protein>
<keyword evidence="2" id="KW-0808">Transferase</keyword>
<comment type="similarity">
    <text evidence="1">Belongs to the gamma-glutamylcyclotransferase family.</text>
</comment>
<dbReference type="OrthoDB" id="1044435at2759"/>
<evidence type="ECO:0000256" key="3">
    <source>
        <dbReference type="ARBA" id="ARBA00030602"/>
    </source>
</evidence>
<dbReference type="GO" id="GO:0016740">
    <property type="term" value="F:transferase activity"/>
    <property type="evidence" value="ECO:0007669"/>
    <property type="project" value="UniProtKB-KW"/>
</dbReference>
<dbReference type="PANTHER" id="PTHR31544:SF2">
    <property type="entry name" value="AIG2-LIKE PROTEIN D"/>
    <property type="match status" value="1"/>
</dbReference>
<accession>A0A2T0FFS0</accession>
<evidence type="ECO:0000256" key="2">
    <source>
        <dbReference type="ARBA" id="ARBA00022679"/>
    </source>
</evidence>
<feature type="domain" description="Gamma-glutamylcyclotransferase AIG2-like" evidence="4">
    <location>
        <begin position="16"/>
        <end position="112"/>
    </location>
</feature>
<dbReference type="CDD" id="cd06661">
    <property type="entry name" value="GGCT_like"/>
    <property type="match status" value="1"/>
</dbReference>
<proteinExistence type="inferred from homology"/>
<reference evidence="5 6" key="1">
    <citation type="submission" date="2017-04" db="EMBL/GenBank/DDBJ databases">
        <title>Genome sequencing of [Candida] sorbophila.</title>
        <authorList>
            <person name="Ahn J.O."/>
        </authorList>
    </citation>
    <scope>NUCLEOTIDE SEQUENCE [LARGE SCALE GENOMIC DNA]</scope>
    <source>
        <strain evidence="5 6">DS02</strain>
    </source>
</reference>
<evidence type="ECO:0000313" key="6">
    <source>
        <dbReference type="Proteomes" id="UP000238350"/>
    </source>
</evidence>